<dbReference type="CDD" id="cd03193">
    <property type="entry name" value="GST_C_Metaxin"/>
    <property type="match status" value="1"/>
</dbReference>
<dbReference type="InterPro" id="IPR050931">
    <property type="entry name" value="Mito_Protein_Transport_Metaxin"/>
</dbReference>
<dbReference type="Pfam" id="PF17171">
    <property type="entry name" value="GST_C_6"/>
    <property type="match status" value="1"/>
</dbReference>
<proteinExistence type="predicted"/>
<dbReference type="PROSITE" id="PS50404">
    <property type="entry name" value="GST_NTER"/>
    <property type="match status" value="1"/>
</dbReference>
<dbReference type="InterPro" id="IPR033468">
    <property type="entry name" value="Metaxin_GST"/>
</dbReference>
<dbReference type="Gene3D" id="3.40.30.10">
    <property type="entry name" value="Glutaredoxin"/>
    <property type="match status" value="1"/>
</dbReference>
<protein>
    <recommendedName>
        <fullName evidence="1">GST N-terminal domain-containing protein</fullName>
    </recommendedName>
</protein>
<accession>F5RDU9</accession>
<dbReference type="Proteomes" id="UP000005019">
    <property type="component" value="Unassembled WGS sequence"/>
</dbReference>
<dbReference type="InterPro" id="IPR026928">
    <property type="entry name" value="FAX/IsoI-like"/>
</dbReference>
<dbReference type="SUPFAM" id="SSF47616">
    <property type="entry name" value="GST C-terminal domain-like"/>
    <property type="match status" value="1"/>
</dbReference>
<comment type="caution">
    <text evidence="2">The sequence shown here is derived from an EMBL/GenBank/DDBJ whole genome shotgun (WGS) entry which is preliminary data.</text>
</comment>
<dbReference type="RefSeq" id="WP_008062066.1">
    <property type="nucleotide sequence ID" value="NZ_AFHG01000052.1"/>
</dbReference>
<reference evidence="2 3" key="1">
    <citation type="journal article" date="2011" name="J. Bacteriol.">
        <title>Genome sequence of Methyloversatilis universalis FAM5T, a methylotrophic representative of the order Rhodocyclales.</title>
        <authorList>
            <person name="Kittichotirat W."/>
            <person name="Good N.M."/>
            <person name="Hall R."/>
            <person name="Bringel F."/>
            <person name="Lajus A."/>
            <person name="Medigue C."/>
            <person name="Smalley N.E."/>
            <person name="Beck D."/>
            <person name="Bumgarner R."/>
            <person name="Vuilleumier S."/>
            <person name="Kalyuzhnaya M.G."/>
        </authorList>
    </citation>
    <scope>NUCLEOTIDE SEQUENCE [LARGE SCALE GENOMIC DNA]</scope>
    <source>
        <strain evidence="3">ATCC BAA-1314 / JCM 13912 / FAM5</strain>
    </source>
</reference>
<dbReference type="OrthoDB" id="9810080at2"/>
<dbReference type="Pfam" id="PF17172">
    <property type="entry name" value="GST_N_4"/>
    <property type="match status" value="1"/>
</dbReference>
<evidence type="ECO:0000313" key="2">
    <source>
        <dbReference type="EMBL" id="EGK71080.1"/>
    </source>
</evidence>
<dbReference type="SUPFAM" id="SSF52833">
    <property type="entry name" value="Thioredoxin-like"/>
    <property type="match status" value="1"/>
</dbReference>
<organism evidence="2 3">
    <name type="scientific">Methyloversatilis universalis (strain ATCC BAA-1314 / DSM 25237 / JCM 13912 / CCUG 52030 / FAM5)</name>
    <dbReference type="NCBI Taxonomy" id="1000565"/>
    <lineage>
        <taxon>Bacteria</taxon>
        <taxon>Pseudomonadati</taxon>
        <taxon>Pseudomonadota</taxon>
        <taxon>Betaproteobacteria</taxon>
        <taxon>Nitrosomonadales</taxon>
        <taxon>Sterolibacteriaceae</taxon>
        <taxon>Methyloversatilis</taxon>
    </lineage>
</organism>
<dbReference type="SFLD" id="SFLDS00019">
    <property type="entry name" value="Glutathione_Transferase_(cytos"/>
    <property type="match status" value="1"/>
</dbReference>
<dbReference type="InterPro" id="IPR036249">
    <property type="entry name" value="Thioredoxin-like_sf"/>
</dbReference>
<dbReference type="PANTHER" id="PTHR12289:SF41">
    <property type="entry name" value="FAILED AXON CONNECTIONS-RELATED"/>
    <property type="match status" value="1"/>
</dbReference>
<feature type="domain" description="GST N-terminal" evidence="1">
    <location>
        <begin position="1"/>
        <end position="78"/>
    </location>
</feature>
<dbReference type="PANTHER" id="PTHR12289">
    <property type="entry name" value="METAXIN RELATED"/>
    <property type="match status" value="1"/>
</dbReference>
<evidence type="ECO:0000259" key="1">
    <source>
        <dbReference type="PROSITE" id="PS50404"/>
    </source>
</evidence>
<dbReference type="SFLD" id="SFLDG01200">
    <property type="entry name" value="SUF1.1"/>
    <property type="match status" value="1"/>
</dbReference>
<keyword evidence="3" id="KW-1185">Reference proteome</keyword>
<dbReference type="InterPro" id="IPR040079">
    <property type="entry name" value="Glutathione_S-Trfase"/>
</dbReference>
<dbReference type="EMBL" id="AFHG01000052">
    <property type="protein sequence ID" value="EGK71080.1"/>
    <property type="molecule type" value="Genomic_DNA"/>
</dbReference>
<dbReference type="CDD" id="cd03080">
    <property type="entry name" value="GST_N_Metaxin_like"/>
    <property type="match status" value="1"/>
</dbReference>
<name>F5RDU9_METUF</name>
<sequence>MIRLFQFPPAMGLPNASGFCLKLETWLRMAGLPYENVYTMNLGRAPKGKLPFIIDDGTTLADSSFIIDHLTKRHGVTLDDHLDRGERAQSLLLQRTLEEHAYWCVLYFRWADDRFWPATHEAFFAGMGAPYKWFVPKLARQGMVKQVKAAGIGRHSADEITALGMRDIDAIATVLGDKPFLFGEPSSVDASAYGMLANVVFVDLDLPFKTLIERDYPSLVRYCERMRDVYWRS</sequence>
<dbReference type="eggNOG" id="COG0625">
    <property type="taxonomic scope" value="Bacteria"/>
</dbReference>
<dbReference type="InterPro" id="IPR012336">
    <property type="entry name" value="Thioredoxin-like_fold"/>
</dbReference>
<dbReference type="STRING" id="1000565.METUNv1_02466"/>
<dbReference type="Gene3D" id="1.20.1050.10">
    <property type="match status" value="1"/>
</dbReference>
<dbReference type="InterPro" id="IPR036282">
    <property type="entry name" value="Glutathione-S-Trfase_C_sf"/>
</dbReference>
<dbReference type="SFLD" id="SFLDG01180">
    <property type="entry name" value="SUF1"/>
    <property type="match status" value="1"/>
</dbReference>
<dbReference type="AlphaFoldDB" id="F5RDU9"/>
<evidence type="ECO:0000313" key="3">
    <source>
        <dbReference type="Proteomes" id="UP000005019"/>
    </source>
</evidence>
<dbReference type="InterPro" id="IPR004045">
    <property type="entry name" value="Glutathione_S-Trfase_N"/>
</dbReference>
<gene>
    <name evidence="2" type="ORF">METUNv1_02466</name>
</gene>